<protein>
    <submittedName>
        <fullName evidence="2">Uncharacterized protein</fullName>
    </submittedName>
</protein>
<dbReference type="EMBL" id="GBEZ01007156">
    <property type="protein sequence ID" value="JAC78289.1"/>
    <property type="molecule type" value="Transcribed_RNA"/>
</dbReference>
<feature type="transmembrane region" description="Helical" evidence="1">
    <location>
        <begin position="12"/>
        <end position="31"/>
    </location>
</feature>
<proteinExistence type="predicted"/>
<evidence type="ECO:0000313" key="2">
    <source>
        <dbReference type="EMBL" id="JAC78289.1"/>
    </source>
</evidence>
<sequence length="127" mass="13582">MLSLSSSVEDRFKLCCVFELLLSIVSSTILTDASGSVAVLGLVATELASSPLLRTVMFLFPFSVLMDVTRLFVSPHTIGGFLIFVSIVEMAVKALATFLAYSLLSSYSSGTSYGSPGQPLRSDQEQT</sequence>
<accession>A0A061S5K1</accession>
<feature type="transmembrane region" description="Helical" evidence="1">
    <location>
        <begin position="80"/>
        <end position="104"/>
    </location>
</feature>
<reference evidence="2" key="1">
    <citation type="submission" date="2014-05" db="EMBL/GenBank/DDBJ databases">
        <title>The transcriptome of the halophilic microalga Tetraselmis sp. GSL018 isolated from the Great Salt Lake, Utah.</title>
        <authorList>
            <person name="Jinkerson R.E."/>
            <person name="D'Adamo S."/>
            <person name="Posewitz M.C."/>
        </authorList>
    </citation>
    <scope>NUCLEOTIDE SEQUENCE</scope>
    <source>
        <strain evidence="2">GSL018</strain>
    </source>
</reference>
<gene>
    <name evidence="2" type="ORF">TSPGSL018_15531</name>
</gene>
<organism evidence="2">
    <name type="scientific">Tetraselmis sp. GSL018</name>
    <dbReference type="NCBI Taxonomy" id="582737"/>
    <lineage>
        <taxon>Eukaryota</taxon>
        <taxon>Viridiplantae</taxon>
        <taxon>Chlorophyta</taxon>
        <taxon>core chlorophytes</taxon>
        <taxon>Chlorodendrophyceae</taxon>
        <taxon>Chlorodendrales</taxon>
        <taxon>Chlorodendraceae</taxon>
        <taxon>Tetraselmis</taxon>
    </lineage>
</organism>
<keyword evidence="1" id="KW-0472">Membrane</keyword>
<keyword evidence="1" id="KW-1133">Transmembrane helix</keyword>
<dbReference type="AlphaFoldDB" id="A0A061S5K1"/>
<feature type="transmembrane region" description="Helical" evidence="1">
    <location>
        <begin position="51"/>
        <end position="73"/>
    </location>
</feature>
<evidence type="ECO:0000256" key="1">
    <source>
        <dbReference type="SAM" id="Phobius"/>
    </source>
</evidence>
<name>A0A061S5K1_9CHLO</name>
<keyword evidence="1" id="KW-0812">Transmembrane</keyword>